<evidence type="ECO:0000259" key="13">
    <source>
        <dbReference type="PROSITE" id="PS51918"/>
    </source>
</evidence>
<dbReference type="PROSITE" id="PS01305">
    <property type="entry name" value="MOAA_NIFB_PQQE"/>
    <property type="match status" value="1"/>
</dbReference>
<feature type="binding site" evidence="12">
    <location>
        <position position="263"/>
    </location>
    <ligand>
        <name>[4Fe-4S] cluster</name>
        <dbReference type="ChEBI" id="CHEBI:49883"/>
        <label>2</label>
        <note>4Fe-4S-substrate</note>
    </ligand>
</feature>
<evidence type="ECO:0000256" key="11">
    <source>
        <dbReference type="ARBA" id="ARBA00048697"/>
    </source>
</evidence>
<dbReference type="CDD" id="cd21117">
    <property type="entry name" value="Twitch_MoaA"/>
    <property type="match status" value="1"/>
</dbReference>
<dbReference type="InterPro" id="IPR050105">
    <property type="entry name" value="MoCo_biosynth_MoaA/MoaC"/>
</dbReference>
<feature type="binding site" evidence="12">
    <location>
        <begin position="265"/>
        <end position="267"/>
    </location>
    <ligand>
        <name>GTP</name>
        <dbReference type="ChEBI" id="CHEBI:37565"/>
    </ligand>
</feature>
<dbReference type="InterPro" id="IPR040064">
    <property type="entry name" value="MoaA-like"/>
</dbReference>
<dbReference type="Pfam" id="PF04055">
    <property type="entry name" value="Radical_SAM"/>
    <property type="match status" value="1"/>
</dbReference>
<evidence type="ECO:0000256" key="3">
    <source>
        <dbReference type="ARBA" id="ARBA00022691"/>
    </source>
</evidence>
<evidence type="ECO:0000256" key="7">
    <source>
        <dbReference type="ARBA" id="ARBA00023014"/>
    </source>
</evidence>
<dbReference type="PANTHER" id="PTHR22960:SF0">
    <property type="entry name" value="MOLYBDENUM COFACTOR BIOSYNTHESIS PROTEIN 1"/>
    <property type="match status" value="1"/>
</dbReference>
<evidence type="ECO:0000256" key="10">
    <source>
        <dbReference type="ARBA" id="ARBA00023239"/>
    </source>
</evidence>
<feature type="binding site" evidence="12">
    <location>
        <position position="277"/>
    </location>
    <ligand>
        <name>[4Fe-4S] cluster</name>
        <dbReference type="ChEBI" id="CHEBI:49883"/>
        <label>2</label>
        <note>4Fe-4S-substrate</note>
    </ligand>
</feature>
<keyword evidence="8 12" id="KW-0342">GTP-binding</keyword>
<dbReference type="Gene3D" id="3.20.20.70">
    <property type="entry name" value="Aldolase class I"/>
    <property type="match status" value="1"/>
</dbReference>
<comment type="pathway">
    <text evidence="12">Cofactor biosynthesis; molybdopterin biosynthesis.</text>
</comment>
<evidence type="ECO:0000256" key="4">
    <source>
        <dbReference type="ARBA" id="ARBA00022723"/>
    </source>
</evidence>
<proteinExistence type="inferred from homology"/>
<accession>A0ABT9XDX4</accession>
<feature type="binding site" evidence="12">
    <location>
        <position position="196"/>
    </location>
    <ligand>
        <name>S-adenosyl-L-methionine</name>
        <dbReference type="ChEBI" id="CHEBI:59789"/>
    </ligand>
</feature>
<dbReference type="EMBL" id="JAUSTP010000001">
    <property type="protein sequence ID" value="MDQ0188500.1"/>
    <property type="molecule type" value="Genomic_DNA"/>
</dbReference>
<dbReference type="SUPFAM" id="SSF102114">
    <property type="entry name" value="Radical SAM enzymes"/>
    <property type="match status" value="1"/>
</dbReference>
<feature type="binding site" evidence="12">
    <location>
        <position position="28"/>
    </location>
    <ligand>
        <name>[4Fe-4S] cluster</name>
        <dbReference type="ChEBI" id="CHEBI:49883"/>
        <label>1</label>
        <note>4Fe-4S-S-AdoMet</note>
    </ligand>
</feature>
<feature type="binding site" evidence="12">
    <location>
        <position position="25"/>
    </location>
    <ligand>
        <name>[4Fe-4S] cluster</name>
        <dbReference type="ChEBI" id="CHEBI:49883"/>
        <label>1</label>
        <note>4Fe-4S-S-AdoMet</note>
    </ligand>
</feature>
<feature type="binding site" evidence="12">
    <location>
        <position position="99"/>
    </location>
    <ligand>
        <name>GTP</name>
        <dbReference type="ChEBI" id="CHEBI:37565"/>
    </ligand>
</feature>
<dbReference type="EC" id="4.1.99.22" evidence="1 12"/>
<dbReference type="PANTHER" id="PTHR22960">
    <property type="entry name" value="MOLYBDOPTERIN COFACTOR SYNTHESIS PROTEIN A"/>
    <property type="match status" value="1"/>
</dbReference>
<organism evidence="14 15">
    <name type="scientific">Alicyclobacillus cycloheptanicus</name>
    <dbReference type="NCBI Taxonomy" id="1457"/>
    <lineage>
        <taxon>Bacteria</taxon>
        <taxon>Bacillati</taxon>
        <taxon>Bacillota</taxon>
        <taxon>Bacilli</taxon>
        <taxon>Bacillales</taxon>
        <taxon>Alicyclobacillaceae</taxon>
        <taxon>Alicyclobacillus</taxon>
    </lineage>
</organism>
<feature type="binding site" evidence="12">
    <location>
        <position position="72"/>
    </location>
    <ligand>
        <name>S-adenosyl-L-methionine</name>
        <dbReference type="ChEBI" id="CHEBI:59789"/>
    </ligand>
</feature>
<dbReference type="InterPro" id="IPR000385">
    <property type="entry name" value="MoaA_NifB_PqqE_Fe-S-bd_CS"/>
</dbReference>
<sequence length="335" mass="37003">MPLDRLKRPLRDLRISVTDRCNFRCRYCMPREVFGPDFAFLPQHALLSFEEITRLVRVFASLGVEKIRLTGGEPLLRRDLDQLIAMIAETPGIEDIALTTNGSLLTRQRAADLKAAGLKRISISLDSLDDAVFMKMNDVHFPVAKVLAAIEAAAEAGLSPVKVNTVVKKGVNDDGVLDLAERFRHTGVIVRFIEFMDVGNSNGWRLDDVVPSETILSQISAKWPLVPVAPVRPGEVAKRYRYVDGGGEIGLISSVSQPFCGGCTRARLSSEGQLYTCLFGTAGFDLRALLRSDQTDEALAAAIRGVWEHRRDRYSELRSAATPRRPKVEMSHIGG</sequence>
<feature type="binding site" evidence="12">
    <location>
        <position position="124"/>
    </location>
    <ligand>
        <name>S-adenosyl-L-methionine</name>
        <dbReference type="ChEBI" id="CHEBI:59789"/>
    </ligand>
</feature>
<evidence type="ECO:0000256" key="12">
    <source>
        <dbReference type="HAMAP-Rule" id="MF_01225"/>
    </source>
</evidence>
<dbReference type="Proteomes" id="UP001232973">
    <property type="component" value="Unassembled WGS sequence"/>
</dbReference>
<dbReference type="HAMAP" id="MF_01225_B">
    <property type="entry name" value="MoaA_B"/>
    <property type="match status" value="1"/>
</dbReference>
<dbReference type="InterPro" id="IPR013785">
    <property type="entry name" value="Aldolase_TIM"/>
</dbReference>
<protein>
    <recommendedName>
        <fullName evidence="1 12">GTP 3',8-cyclase</fullName>
        <ecNumber evidence="1 12">4.1.99.22</ecNumber>
    </recommendedName>
    <alternativeName>
        <fullName evidence="12">Molybdenum cofactor biosynthesis protein A</fullName>
    </alternativeName>
</protein>
<keyword evidence="5 12" id="KW-0547">Nucleotide-binding</keyword>
<dbReference type="SMART" id="SM00729">
    <property type="entry name" value="Elp3"/>
    <property type="match status" value="1"/>
</dbReference>
<keyword evidence="9 12" id="KW-0501">Molybdenum cofactor biosynthesis</keyword>
<keyword evidence="10 12" id="KW-0456">Lyase</keyword>
<evidence type="ECO:0000313" key="15">
    <source>
        <dbReference type="Proteomes" id="UP001232973"/>
    </source>
</evidence>
<dbReference type="SFLD" id="SFLDS00029">
    <property type="entry name" value="Radical_SAM"/>
    <property type="match status" value="1"/>
</dbReference>
<evidence type="ECO:0000256" key="2">
    <source>
        <dbReference type="ARBA" id="ARBA00022485"/>
    </source>
</evidence>
<evidence type="ECO:0000256" key="1">
    <source>
        <dbReference type="ARBA" id="ARBA00012167"/>
    </source>
</evidence>
<keyword evidence="4 12" id="KW-0479">Metal-binding</keyword>
<keyword evidence="3 12" id="KW-0949">S-adenosyl-L-methionine</keyword>
<dbReference type="SFLD" id="SFLDG01067">
    <property type="entry name" value="SPASM/twitch_domain_containing"/>
    <property type="match status" value="1"/>
</dbReference>
<dbReference type="RefSeq" id="WP_274455899.1">
    <property type="nucleotide sequence ID" value="NZ_CP067097.1"/>
</dbReference>
<comment type="function">
    <text evidence="12">Catalyzes the cyclization of GTP to (8S)-3',8-cyclo-7,8-dihydroguanosine 5'-triphosphate.</text>
</comment>
<gene>
    <name evidence="12" type="primary">moaA</name>
    <name evidence="14" type="ORF">J2S03_000304</name>
</gene>
<dbReference type="InterPro" id="IPR058240">
    <property type="entry name" value="rSAM_sf"/>
</dbReference>
<comment type="cofactor">
    <cofactor evidence="12">
        <name>[4Fe-4S] cluster</name>
        <dbReference type="ChEBI" id="CHEBI:49883"/>
    </cofactor>
    <text evidence="12">Binds 2 [4Fe-4S] clusters. Binds 1 [4Fe-4S] cluster coordinated with 3 cysteines and an exchangeable S-adenosyl-L-methionine and 1 [4Fe-4S] cluster coordinated with 3 cysteines and the GTP-derived substrate.</text>
</comment>
<feature type="binding site" evidence="12">
    <location>
        <position position="68"/>
    </location>
    <ligand>
        <name>GTP</name>
        <dbReference type="ChEBI" id="CHEBI:37565"/>
    </ligand>
</feature>
<dbReference type="NCBIfam" id="TIGR02666">
    <property type="entry name" value="moaA"/>
    <property type="match status" value="1"/>
</dbReference>
<feature type="binding site" evidence="12">
    <location>
        <position position="162"/>
    </location>
    <ligand>
        <name>GTP</name>
        <dbReference type="ChEBI" id="CHEBI:37565"/>
    </ligand>
</feature>
<name>A0ABT9XDX4_9BACL</name>
<feature type="binding site" evidence="12">
    <location>
        <position position="260"/>
    </location>
    <ligand>
        <name>[4Fe-4S] cluster</name>
        <dbReference type="ChEBI" id="CHEBI:49883"/>
        <label>2</label>
        <note>4Fe-4S-substrate</note>
    </ligand>
</feature>
<evidence type="ECO:0000256" key="5">
    <source>
        <dbReference type="ARBA" id="ARBA00022741"/>
    </source>
</evidence>
<feature type="binding site" evidence="12">
    <location>
        <position position="14"/>
    </location>
    <ligand>
        <name>GTP</name>
        <dbReference type="ChEBI" id="CHEBI:37565"/>
    </ligand>
</feature>
<comment type="subunit">
    <text evidence="12">Monomer and homodimer.</text>
</comment>
<evidence type="ECO:0000256" key="6">
    <source>
        <dbReference type="ARBA" id="ARBA00023004"/>
    </source>
</evidence>
<reference evidence="14 15" key="1">
    <citation type="submission" date="2023-07" db="EMBL/GenBank/DDBJ databases">
        <title>Genomic Encyclopedia of Type Strains, Phase IV (KMG-IV): sequencing the most valuable type-strain genomes for metagenomic binning, comparative biology and taxonomic classification.</title>
        <authorList>
            <person name="Goeker M."/>
        </authorList>
    </citation>
    <scope>NUCLEOTIDE SEQUENCE [LARGE SCALE GENOMIC DNA]</scope>
    <source>
        <strain evidence="14 15">DSM 4006</strain>
    </source>
</reference>
<keyword evidence="2 12" id="KW-0004">4Fe-4S</keyword>
<dbReference type="InterPro" id="IPR006638">
    <property type="entry name" value="Elp3/MiaA/NifB-like_rSAM"/>
</dbReference>
<evidence type="ECO:0000256" key="9">
    <source>
        <dbReference type="ARBA" id="ARBA00023150"/>
    </source>
</evidence>
<comment type="catalytic activity">
    <reaction evidence="11 12">
        <text>GTP + AH2 + S-adenosyl-L-methionine = (8S)-3',8-cyclo-7,8-dihydroguanosine 5'-triphosphate + 5'-deoxyadenosine + L-methionine + A + H(+)</text>
        <dbReference type="Rhea" id="RHEA:49576"/>
        <dbReference type="ChEBI" id="CHEBI:13193"/>
        <dbReference type="ChEBI" id="CHEBI:15378"/>
        <dbReference type="ChEBI" id="CHEBI:17319"/>
        <dbReference type="ChEBI" id="CHEBI:17499"/>
        <dbReference type="ChEBI" id="CHEBI:37565"/>
        <dbReference type="ChEBI" id="CHEBI:57844"/>
        <dbReference type="ChEBI" id="CHEBI:59789"/>
        <dbReference type="ChEBI" id="CHEBI:131766"/>
        <dbReference type="EC" id="4.1.99.22"/>
    </reaction>
</comment>
<dbReference type="InterPro" id="IPR010505">
    <property type="entry name" value="MoaA_twitch"/>
</dbReference>
<feature type="binding site" evidence="12">
    <location>
        <position position="27"/>
    </location>
    <ligand>
        <name>S-adenosyl-L-methionine</name>
        <dbReference type="ChEBI" id="CHEBI:59789"/>
    </ligand>
</feature>
<evidence type="ECO:0000256" key="8">
    <source>
        <dbReference type="ARBA" id="ARBA00023134"/>
    </source>
</evidence>
<dbReference type="Pfam" id="PF06463">
    <property type="entry name" value="Mob_synth_C"/>
    <property type="match status" value="1"/>
</dbReference>
<dbReference type="SFLD" id="SFLDG01383">
    <property type="entry name" value="cyclic_pyranopterin_phosphate"/>
    <property type="match status" value="1"/>
</dbReference>
<evidence type="ECO:0000313" key="14">
    <source>
        <dbReference type="EMBL" id="MDQ0188500.1"/>
    </source>
</evidence>
<keyword evidence="6 12" id="KW-0408">Iron</keyword>
<dbReference type="InterPro" id="IPR007197">
    <property type="entry name" value="rSAM"/>
</dbReference>
<comment type="similarity">
    <text evidence="12">Belongs to the radical SAM superfamily. MoaA family.</text>
</comment>
<feature type="binding site" evidence="12">
    <location>
        <position position="21"/>
    </location>
    <ligand>
        <name>[4Fe-4S] cluster</name>
        <dbReference type="ChEBI" id="CHEBI:49883"/>
        <label>1</label>
        <note>4Fe-4S-S-AdoMet</note>
    </ligand>
</feature>
<dbReference type="InterPro" id="IPR013483">
    <property type="entry name" value="MoaA"/>
</dbReference>
<feature type="domain" description="Radical SAM core" evidence="13">
    <location>
        <begin position="5"/>
        <end position="235"/>
    </location>
</feature>
<dbReference type="CDD" id="cd01335">
    <property type="entry name" value="Radical_SAM"/>
    <property type="match status" value="1"/>
</dbReference>
<dbReference type="PROSITE" id="PS51918">
    <property type="entry name" value="RADICAL_SAM"/>
    <property type="match status" value="1"/>
</dbReference>
<keyword evidence="7 12" id="KW-0411">Iron-sulfur</keyword>
<keyword evidence="15" id="KW-1185">Reference proteome</keyword>
<comment type="caution">
    <text evidence="14">The sequence shown here is derived from an EMBL/GenBank/DDBJ whole genome shotgun (WGS) entry which is preliminary data.</text>
</comment>
<dbReference type="SFLD" id="SFLDG01386">
    <property type="entry name" value="main_SPASM_domain-containing"/>
    <property type="match status" value="1"/>
</dbReference>